<protein>
    <recommendedName>
        <fullName evidence="4">Calcium-dependent phosphotriesterase</fullName>
    </recommendedName>
</protein>
<proteinExistence type="predicted"/>
<gene>
    <name evidence="2" type="ORF">FRACYDRAFT_239041</name>
</gene>
<keyword evidence="1" id="KW-0812">Transmembrane</keyword>
<dbReference type="Gene3D" id="2.120.10.30">
    <property type="entry name" value="TolB, C-terminal domain"/>
    <property type="match status" value="1"/>
</dbReference>
<sequence>MRVIETFKIFAKTIFKPSTAWLALFFPALLYYIGTRLYSLGLFRSSTYGEILPHELILIPQSSNNNNNNNNHKDTLCPEFLSSAVNGKNKFLYMKNSNKDCNKLRYPLYLVHDDFDNGSIVSTTWMEDDELGRGYLLISTSAGKGKVYQWETGGGPIAIGRTLHIKDSGCRSNIYKKCSDGIGVVNDKDNSAIEDDYNKYHTGSGGIAVDTYGSSDSSSRRLIVAEYGEGRVVRLEENGARTPLVIDTGNPNNDRLRRPFQLLMTPYGDLMIIDDATHHGNGFTLWRLQKASSVPALPSLSVSRKAHAWNRNNSTGLPHTFFQSNEMGGMVLDTSGIKEGEEPNNNMQEEERVVARELLQSRQSTVVFNYTAHANTPGAIEIDNSGNIYLAVENGILLVSKSQTVVAKIAFFTDDKIVGLTLGSDRFLYIATESKLFRIRVPNSPLVIKTELLIKA</sequence>
<dbReference type="InParanoid" id="A0A1E7FE61"/>
<dbReference type="EMBL" id="KV784358">
    <property type="protein sequence ID" value="OEU16449.1"/>
    <property type="molecule type" value="Genomic_DNA"/>
</dbReference>
<feature type="transmembrane region" description="Helical" evidence="1">
    <location>
        <begin position="20"/>
        <end position="38"/>
    </location>
</feature>
<dbReference type="SUPFAM" id="SSF63829">
    <property type="entry name" value="Calcium-dependent phosphotriesterase"/>
    <property type="match status" value="1"/>
</dbReference>
<dbReference type="AlphaFoldDB" id="A0A1E7FE61"/>
<keyword evidence="1" id="KW-0472">Membrane</keyword>
<evidence type="ECO:0000256" key="1">
    <source>
        <dbReference type="SAM" id="Phobius"/>
    </source>
</evidence>
<keyword evidence="1" id="KW-1133">Transmembrane helix</keyword>
<evidence type="ECO:0000313" key="3">
    <source>
        <dbReference type="Proteomes" id="UP000095751"/>
    </source>
</evidence>
<evidence type="ECO:0008006" key="4">
    <source>
        <dbReference type="Google" id="ProtNLM"/>
    </source>
</evidence>
<dbReference type="InterPro" id="IPR011042">
    <property type="entry name" value="6-blade_b-propeller_TolB-like"/>
</dbReference>
<keyword evidence="3" id="KW-1185">Reference proteome</keyword>
<dbReference type="OrthoDB" id="186217at2759"/>
<name>A0A1E7FE61_9STRA</name>
<reference evidence="2 3" key="1">
    <citation type="submission" date="2016-09" db="EMBL/GenBank/DDBJ databases">
        <title>Extensive genetic diversity and differential bi-allelic expression allows diatom success in the polar Southern Ocean.</title>
        <authorList>
            <consortium name="DOE Joint Genome Institute"/>
            <person name="Mock T."/>
            <person name="Otillar R.P."/>
            <person name="Strauss J."/>
            <person name="Dupont C."/>
            <person name="Frickenhaus S."/>
            <person name="Maumus F."/>
            <person name="Mcmullan M."/>
            <person name="Sanges R."/>
            <person name="Schmutz J."/>
            <person name="Toseland A."/>
            <person name="Valas R."/>
            <person name="Veluchamy A."/>
            <person name="Ward B.J."/>
            <person name="Allen A."/>
            <person name="Barry K."/>
            <person name="Falciatore A."/>
            <person name="Ferrante M."/>
            <person name="Fortunato A.E."/>
            <person name="Gloeckner G."/>
            <person name="Gruber A."/>
            <person name="Hipkin R."/>
            <person name="Janech M."/>
            <person name="Kroth P."/>
            <person name="Leese F."/>
            <person name="Lindquist E."/>
            <person name="Lyon B.R."/>
            <person name="Martin J."/>
            <person name="Mayer C."/>
            <person name="Parker M."/>
            <person name="Quesneville H."/>
            <person name="Raymond J."/>
            <person name="Uhlig C."/>
            <person name="Valentin K.U."/>
            <person name="Worden A.Z."/>
            <person name="Armbrust E.V."/>
            <person name="Bowler C."/>
            <person name="Green B."/>
            <person name="Moulton V."/>
            <person name="Van Oosterhout C."/>
            <person name="Grigoriev I."/>
        </authorList>
    </citation>
    <scope>NUCLEOTIDE SEQUENCE [LARGE SCALE GENOMIC DNA]</scope>
    <source>
        <strain evidence="2 3">CCMP1102</strain>
    </source>
</reference>
<organism evidence="2 3">
    <name type="scientific">Fragilariopsis cylindrus CCMP1102</name>
    <dbReference type="NCBI Taxonomy" id="635003"/>
    <lineage>
        <taxon>Eukaryota</taxon>
        <taxon>Sar</taxon>
        <taxon>Stramenopiles</taxon>
        <taxon>Ochrophyta</taxon>
        <taxon>Bacillariophyta</taxon>
        <taxon>Bacillariophyceae</taxon>
        <taxon>Bacillariophycidae</taxon>
        <taxon>Bacillariales</taxon>
        <taxon>Bacillariaceae</taxon>
        <taxon>Fragilariopsis</taxon>
    </lineage>
</organism>
<dbReference type="Proteomes" id="UP000095751">
    <property type="component" value="Unassembled WGS sequence"/>
</dbReference>
<accession>A0A1E7FE61</accession>
<evidence type="ECO:0000313" key="2">
    <source>
        <dbReference type="EMBL" id="OEU16449.1"/>
    </source>
</evidence>
<dbReference type="KEGG" id="fcy:FRACYDRAFT_239041"/>